<dbReference type="EMBL" id="CM001466">
    <property type="protein sequence ID" value="EHY88309.1"/>
    <property type="molecule type" value="Genomic_DNA"/>
</dbReference>
<evidence type="ECO:0000259" key="2">
    <source>
        <dbReference type="PROSITE" id="PS50943"/>
    </source>
</evidence>
<dbReference type="HOGENOM" id="CLU_127701_0_0_11"/>
<dbReference type="InterPro" id="IPR010982">
    <property type="entry name" value="Lambda_DNA-bd_dom_sf"/>
</dbReference>
<reference evidence="3 4" key="1">
    <citation type="journal article" date="2012" name="Stand. Genomic Sci.">
        <title>Genome sequence of the soil bacterium Saccharomonospora azurea type strain (NA-128(T)).</title>
        <authorList>
            <person name="Klenk H.P."/>
            <person name="Held B."/>
            <person name="Lucas S."/>
            <person name="Lapidus A."/>
            <person name="Copeland A."/>
            <person name="Hammon N."/>
            <person name="Pitluck S."/>
            <person name="Goodwin L.A."/>
            <person name="Han C."/>
            <person name="Tapia R."/>
            <person name="Brambilla E.M."/>
            <person name="Potter G."/>
            <person name="Land M."/>
            <person name="Ivanova N."/>
            <person name="Rohde M."/>
            <person name="Goker M."/>
            <person name="Detter J.C."/>
            <person name="Kyrpides N.C."/>
            <person name="Woyke T."/>
        </authorList>
    </citation>
    <scope>NUCLEOTIDE SEQUENCE [LARGE SCALE GENOMIC DNA]</scope>
    <source>
        <strain evidence="3 4">NA-128</strain>
    </source>
</reference>
<keyword evidence="4" id="KW-1185">Reference proteome</keyword>
<dbReference type="PROSITE" id="PS50943">
    <property type="entry name" value="HTH_CROC1"/>
    <property type="match status" value="1"/>
</dbReference>
<protein>
    <submittedName>
        <fullName evidence="3">Transcriptional regulator</fullName>
    </submittedName>
</protein>
<dbReference type="AlphaFoldDB" id="H8G770"/>
<dbReference type="Gene3D" id="1.10.260.40">
    <property type="entry name" value="lambda repressor-like DNA-binding domains"/>
    <property type="match status" value="1"/>
</dbReference>
<dbReference type="InterPro" id="IPR001387">
    <property type="entry name" value="Cro/C1-type_HTH"/>
</dbReference>
<evidence type="ECO:0000313" key="3">
    <source>
        <dbReference type="EMBL" id="EHY88309.1"/>
    </source>
</evidence>
<sequence>MSTTPTTFAEKLAFLIDTMHPADRGPYDDEELAQVLDVSRQYVWQLRTGKRAEPRHSVAMKIVRFFGVPEDYFVDDDVTVAVMNEIQELLDRRDGPPRDGGGESGLDWGEDVEVRRLALRILGLSTDARELVSDMVENLRAYDARPRSRRPRRKPTPPAAAERADA</sequence>
<feature type="domain" description="HTH cro/C1-type" evidence="2">
    <location>
        <begin position="30"/>
        <end position="73"/>
    </location>
</feature>
<evidence type="ECO:0000256" key="1">
    <source>
        <dbReference type="SAM" id="MobiDB-lite"/>
    </source>
</evidence>
<feature type="region of interest" description="Disordered" evidence="1">
    <location>
        <begin position="142"/>
        <end position="166"/>
    </location>
</feature>
<organism evidence="3 4">
    <name type="scientific">Saccharomonospora azurea NA-128</name>
    <dbReference type="NCBI Taxonomy" id="882081"/>
    <lineage>
        <taxon>Bacteria</taxon>
        <taxon>Bacillati</taxon>
        <taxon>Actinomycetota</taxon>
        <taxon>Actinomycetes</taxon>
        <taxon>Pseudonocardiales</taxon>
        <taxon>Pseudonocardiaceae</taxon>
        <taxon>Saccharomonospora</taxon>
    </lineage>
</organism>
<dbReference type="OrthoDB" id="2679623at2"/>
<dbReference type="Pfam" id="PF01381">
    <property type="entry name" value="HTH_3"/>
    <property type="match status" value="1"/>
</dbReference>
<accession>H8G770</accession>
<dbReference type="GO" id="GO:0003677">
    <property type="term" value="F:DNA binding"/>
    <property type="evidence" value="ECO:0007669"/>
    <property type="project" value="InterPro"/>
</dbReference>
<proteinExistence type="predicted"/>
<dbReference type="SUPFAM" id="SSF47413">
    <property type="entry name" value="lambda repressor-like DNA-binding domains"/>
    <property type="match status" value="1"/>
</dbReference>
<dbReference type="CDD" id="cd00093">
    <property type="entry name" value="HTH_XRE"/>
    <property type="match status" value="1"/>
</dbReference>
<gene>
    <name evidence="3" type="ORF">SacazDRAFT_01379</name>
</gene>
<dbReference type="RefSeq" id="WP_005439933.1">
    <property type="nucleotide sequence ID" value="NZ_CM001466.1"/>
</dbReference>
<dbReference type="Proteomes" id="UP000004705">
    <property type="component" value="Chromosome"/>
</dbReference>
<name>H8G770_9PSEU</name>
<evidence type="ECO:0000313" key="4">
    <source>
        <dbReference type="Proteomes" id="UP000004705"/>
    </source>
</evidence>